<protein>
    <recommendedName>
        <fullName evidence="2">histidine kinase</fullName>
        <ecNumber evidence="2">2.7.13.3</ecNumber>
    </recommendedName>
</protein>
<dbReference type="InterPro" id="IPR011712">
    <property type="entry name" value="Sig_transdc_His_kin_sub3_dim/P"/>
</dbReference>
<keyword evidence="3" id="KW-0597">Phosphoprotein</keyword>
<gene>
    <name evidence="12" type="ORF">GCM10009550_31800</name>
</gene>
<evidence type="ECO:0000256" key="3">
    <source>
        <dbReference type="ARBA" id="ARBA00022553"/>
    </source>
</evidence>
<dbReference type="InterPro" id="IPR036890">
    <property type="entry name" value="HATPase_C_sf"/>
</dbReference>
<feature type="transmembrane region" description="Helical" evidence="9">
    <location>
        <begin position="16"/>
        <end position="34"/>
    </location>
</feature>
<evidence type="ECO:0000259" key="10">
    <source>
        <dbReference type="Pfam" id="PF02518"/>
    </source>
</evidence>
<dbReference type="PANTHER" id="PTHR24421:SF10">
    <property type="entry name" value="NITRATE_NITRITE SENSOR PROTEIN NARQ"/>
    <property type="match status" value="1"/>
</dbReference>
<keyword evidence="9" id="KW-1133">Transmembrane helix</keyword>
<dbReference type="Gene3D" id="3.30.565.10">
    <property type="entry name" value="Histidine kinase-like ATPase, C-terminal domain"/>
    <property type="match status" value="1"/>
</dbReference>
<dbReference type="CDD" id="cd16917">
    <property type="entry name" value="HATPase_UhpB-NarQ-NarX-like"/>
    <property type="match status" value="1"/>
</dbReference>
<keyword evidence="5" id="KW-0547">Nucleotide-binding</keyword>
<evidence type="ECO:0000256" key="9">
    <source>
        <dbReference type="SAM" id="Phobius"/>
    </source>
</evidence>
<keyword evidence="13" id="KW-1185">Reference proteome</keyword>
<accession>A0ABP4BM57</accession>
<keyword evidence="6" id="KW-0418">Kinase</keyword>
<feature type="transmembrane region" description="Helical" evidence="9">
    <location>
        <begin position="66"/>
        <end position="84"/>
    </location>
</feature>
<dbReference type="SUPFAM" id="SSF55874">
    <property type="entry name" value="ATPase domain of HSP90 chaperone/DNA topoisomerase II/histidine kinase"/>
    <property type="match status" value="1"/>
</dbReference>
<keyword evidence="7" id="KW-0067">ATP-binding</keyword>
<organism evidence="12 13">
    <name type="scientific">Actinocorallia libanotica</name>
    <dbReference type="NCBI Taxonomy" id="46162"/>
    <lineage>
        <taxon>Bacteria</taxon>
        <taxon>Bacillati</taxon>
        <taxon>Actinomycetota</taxon>
        <taxon>Actinomycetes</taxon>
        <taxon>Streptosporangiales</taxon>
        <taxon>Thermomonosporaceae</taxon>
        <taxon>Actinocorallia</taxon>
    </lineage>
</organism>
<comment type="caution">
    <text evidence="12">The sequence shown here is derived from an EMBL/GenBank/DDBJ whole genome shotgun (WGS) entry which is preliminary data.</text>
</comment>
<evidence type="ECO:0000256" key="4">
    <source>
        <dbReference type="ARBA" id="ARBA00022679"/>
    </source>
</evidence>
<evidence type="ECO:0000256" key="6">
    <source>
        <dbReference type="ARBA" id="ARBA00022777"/>
    </source>
</evidence>
<dbReference type="EMBL" id="BAAAHH010000011">
    <property type="protein sequence ID" value="GAA0951787.1"/>
    <property type="molecule type" value="Genomic_DNA"/>
</dbReference>
<evidence type="ECO:0000256" key="5">
    <source>
        <dbReference type="ARBA" id="ARBA00022741"/>
    </source>
</evidence>
<dbReference type="InterPro" id="IPR003594">
    <property type="entry name" value="HATPase_dom"/>
</dbReference>
<evidence type="ECO:0000313" key="12">
    <source>
        <dbReference type="EMBL" id="GAA0951787.1"/>
    </source>
</evidence>
<evidence type="ECO:0000256" key="8">
    <source>
        <dbReference type="ARBA" id="ARBA00023012"/>
    </source>
</evidence>
<proteinExistence type="predicted"/>
<evidence type="ECO:0000259" key="11">
    <source>
        <dbReference type="Pfam" id="PF07730"/>
    </source>
</evidence>
<reference evidence="13" key="1">
    <citation type="journal article" date="2019" name="Int. J. Syst. Evol. Microbiol.">
        <title>The Global Catalogue of Microorganisms (GCM) 10K type strain sequencing project: providing services to taxonomists for standard genome sequencing and annotation.</title>
        <authorList>
            <consortium name="The Broad Institute Genomics Platform"/>
            <consortium name="The Broad Institute Genome Sequencing Center for Infectious Disease"/>
            <person name="Wu L."/>
            <person name="Ma J."/>
        </authorList>
    </citation>
    <scope>NUCLEOTIDE SEQUENCE [LARGE SCALE GENOMIC DNA]</scope>
    <source>
        <strain evidence="13">JCM 10696</strain>
    </source>
</reference>
<dbReference type="InterPro" id="IPR050482">
    <property type="entry name" value="Sensor_HK_TwoCompSys"/>
</dbReference>
<feature type="domain" description="Histidine kinase/HSP90-like ATPase" evidence="10">
    <location>
        <begin position="303"/>
        <end position="387"/>
    </location>
</feature>
<keyword evidence="9" id="KW-0472">Membrane</keyword>
<evidence type="ECO:0000313" key="13">
    <source>
        <dbReference type="Proteomes" id="UP001500665"/>
    </source>
</evidence>
<name>A0ABP4BM57_9ACTN</name>
<feature type="domain" description="Signal transduction histidine kinase subgroup 3 dimerisation and phosphoacceptor" evidence="11">
    <location>
        <begin position="188"/>
        <end position="252"/>
    </location>
</feature>
<comment type="catalytic activity">
    <reaction evidence="1">
        <text>ATP + protein L-histidine = ADP + protein N-phospho-L-histidine.</text>
        <dbReference type="EC" id="2.7.13.3"/>
    </reaction>
</comment>
<evidence type="ECO:0000256" key="2">
    <source>
        <dbReference type="ARBA" id="ARBA00012438"/>
    </source>
</evidence>
<dbReference type="PANTHER" id="PTHR24421">
    <property type="entry name" value="NITRATE/NITRITE SENSOR PROTEIN NARX-RELATED"/>
    <property type="match status" value="1"/>
</dbReference>
<dbReference type="Proteomes" id="UP001500665">
    <property type="component" value="Unassembled WGS sequence"/>
</dbReference>
<keyword evidence="4" id="KW-0808">Transferase</keyword>
<keyword evidence="9" id="KW-0812">Transmembrane</keyword>
<dbReference type="Gene3D" id="1.20.5.1930">
    <property type="match status" value="1"/>
</dbReference>
<evidence type="ECO:0000256" key="7">
    <source>
        <dbReference type="ARBA" id="ARBA00022840"/>
    </source>
</evidence>
<dbReference type="Pfam" id="PF07730">
    <property type="entry name" value="HisKA_3"/>
    <property type="match status" value="1"/>
</dbReference>
<sequence length="392" mass="41320">MSAFYDPRMGRAESRVIRFISLVGIAWAALAIALSPAPAARTVLAGTFIALCARQAWRPWLPSERLVPFAALAVFGLLVLAPVAEGAPDGFRPFPFAEGSYADGALAVASAPVWIHLAVLARLKDLAWCVPVTLAMAPGRDLLGGELPLWPAWTLWEVGFLLLGGAFRVHGMVYEARLRREREAVAEERRKIAREVHDLVGHGLGAALLNITAARMAARRGDSDAVTAALEEAERIGRQSVRDVRRGLVLLRGSAPPDGAIEPAPPTAEDLPALVDHWRATGLPVALTVRGEPAALDSAVGLAVYRIVQESLSNTARHAPGGSASVTVDVGERTARITIEDFGGRPARAHADGLGLIGMRERAAALGGSLDAGPARGGWAVHAVLPLTGSMP</sequence>
<dbReference type="EC" id="2.7.13.3" evidence="2"/>
<evidence type="ECO:0000256" key="1">
    <source>
        <dbReference type="ARBA" id="ARBA00000085"/>
    </source>
</evidence>
<dbReference type="Pfam" id="PF02518">
    <property type="entry name" value="HATPase_c"/>
    <property type="match status" value="1"/>
</dbReference>
<keyword evidence="8" id="KW-0902">Two-component regulatory system</keyword>